<dbReference type="OrthoDB" id="5802215at2759"/>
<dbReference type="SUPFAM" id="SSF81631">
    <property type="entry name" value="PAP/OAS1 substrate-binding domain"/>
    <property type="match status" value="1"/>
</dbReference>
<protein>
    <submittedName>
        <fullName evidence="1">PAP-associated domain-containing protein</fullName>
    </submittedName>
</protein>
<dbReference type="AGR" id="WB:WBGene00015569"/>
<dbReference type="eggNOG" id="ENOG502TH03">
    <property type="taxonomic scope" value="Eukaryota"/>
</dbReference>
<evidence type="ECO:0007829" key="4">
    <source>
        <dbReference type="PeptideAtlas" id="Q17780"/>
    </source>
</evidence>
<dbReference type="Bgee" id="WBGene00015569">
    <property type="expression patterns" value="Expressed in embryo and 3 other cell types or tissues"/>
</dbReference>
<name>Q17780_CAEEL</name>
<evidence type="ECO:0000313" key="3">
    <source>
        <dbReference type="WormBase" id="C07D10.5"/>
    </source>
</evidence>
<dbReference type="AlphaFoldDB" id="Q17780"/>
<dbReference type="FunCoup" id="Q17780">
    <property type="interactions" value="756"/>
</dbReference>
<evidence type="ECO:0000313" key="2">
    <source>
        <dbReference type="Proteomes" id="UP000001940"/>
    </source>
</evidence>
<accession>Q17780</accession>
<dbReference type="RefSeq" id="NP_495547.2">
    <property type="nucleotide sequence ID" value="NM_063146.5"/>
</dbReference>
<gene>
    <name evidence="1 3" type="ORF">C07D10.5</name>
    <name evidence="1" type="ORF">CELE_C07D10.5</name>
</gene>
<dbReference type="PIR" id="T15440">
    <property type="entry name" value="T15440"/>
</dbReference>
<dbReference type="EMBL" id="BX284602">
    <property type="protein sequence ID" value="CCD63533.1"/>
    <property type="molecule type" value="Genomic_DNA"/>
</dbReference>
<dbReference type="GeneID" id="174209"/>
<dbReference type="CTD" id="174209"/>
<dbReference type="OMA" id="NLKCNAV"/>
<evidence type="ECO:0000313" key="1">
    <source>
        <dbReference type="EMBL" id="CCD63533.1"/>
    </source>
</evidence>
<dbReference type="WormBase" id="C07D10.5">
    <property type="protein sequence ID" value="CE36628"/>
    <property type="gene ID" value="WBGene00015569"/>
</dbReference>
<dbReference type="Proteomes" id="UP000001940">
    <property type="component" value="Chromosome II"/>
</dbReference>
<reference evidence="1 2" key="1">
    <citation type="journal article" date="1998" name="Science">
        <title>Genome sequence of the nematode C. elegans: a platform for investigating biology.</title>
        <authorList>
            <consortium name="The C. elegans sequencing consortium"/>
            <person name="Sulson J.E."/>
            <person name="Waterston R."/>
        </authorList>
    </citation>
    <scope>NUCLEOTIDE SEQUENCE [LARGE SCALE GENOMIC DNA]</scope>
    <source>
        <strain evidence="1 2">Bristol N2</strain>
    </source>
</reference>
<sequence length="380" mass="43561">MTDKIGERLDEIIGFELSNGTKNREKITTELCSQFLESLSEEIEKNGEDVEEDEGANEQPFEDKLNLIGKIQQYLTNAKMEKEFNRRNLKCNAVLHLDSCVTVSDWEKRDVPVIASFGFPRKVPNRLLARMRSNKILGIINEELERMFPDHEVTEVDHNKAASVPYLLCTIDDVTVIIKISIKPFCSPQFLAKDVINQYASIDNRFNTLANYLHKFLKGKAVKKSDQRKIKSVVPKLCSLKMMFIHCFKHYGLLPSNSNSLEEKMASLSVTKKYSINLGTLLFLFLDYYLDVISLEKEYLEIGTGESLIKLDIGLTNKNILSISDIFDDHVPGERVNDTVMLKKIFKAMYLAVLKYLNNRTGILLNDLKTIPFRPKHIQL</sequence>
<dbReference type="SMR" id="Q17780"/>
<keyword evidence="4" id="KW-1267">Proteomics identification</keyword>
<dbReference type="PeptideAtlas" id="Q17780"/>
<proteinExistence type="evidence at protein level"/>
<dbReference type="HOGENOM" id="CLU_730060_0_0_1"/>
<dbReference type="UCSC" id="C07D10.5">
    <property type="organism name" value="c. elegans"/>
</dbReference>
<organism evidence="1 2">
    <name type="scientific">Caenorhabditis elegans</name>
    <dbReference type="NCBI Taxonomy" id="6239"/>
    <lineage>
        <taxon>Eukaryota</taxon>
        <taxon>Metazoa</taxon>
        <taxon>Ecdysozoa</taxon>
        <taxon>Nematoda</taxon>
        <taxon>Chromadorea</taxon>
        <taxon>Rhabditida</taxon>
        <taxon>Rhabditina</taxon>
        <taxon>Rhabditomorpha</taxon>
        <taxon>Rhabditoidea</taxon>
        <taxon>Rhabditidae</taxon>
        <taxon>Peloderinae</taxon>
        <taxon>Caenorhabditis</taxon>
    </lineage>
</organism>
<dbReference type="STRING" id="6239.C07D10.5.1"/>
<dbReference type="InParanoid" id="Q17780"/>
<dbReference type="KEGG" id="cel:CELE_C07D10.5"/>
<dbReference type="PaxDb" id="6239-C07D10.5.2"/>
<dbReference type="Gene3D" id="1.10.1410.10">
    <property type="match status" value="1"/>
</dbReference>
<keyword evidence="2" id="KW-1185">Reference proteome</keyword>